<dbReference type="AlphaFoldDB" id="A0A412VR78"/>
<gene>
    <name evidence="2" type="ORF">DWW25_16535</name>
</gene>
<evidence type="ECO:0000256" key="1">
    <source>
        <dbReference type="SAM" id="Phobius"/>
    </source>
</evidence>
<evidence type="ECO:0000313" key="3">
    <source>
        <dbReference type="Proteomes" id="UP000283369"/>
    </source>
</evidence>
<keyword evidence="1" id="KW-0472">Membrane</keyword>
<feature type="transmembrane region" description="Helical" evidence="1">
    <location>
        <begin position="44"/>
        <end position="64"/>
    </location>
</feature>
<name>A0A412VR78_9BACE</name>
<protein>
    <submittedName>
        <fullName evidence="2">Uncharacterized protein</fullName>
    </submittedName>
</protein>
<sequence length="106" mass="12259">MSEELIMGLIALFGVLFWVMIFIAYVLLLSAVYKYATRLGQERVTWVVISLFCSPVVGLIGLYMEGETDEHRKTRIIEEEKWRLYCQSQEQTSPSNTSNECITDKK</sequence>
<dbReference type="RefSeq" id="WP_117810449.1">
    <property type="nucleotide sequence ID" value="NZ_JAQCUV010000039.1"/>
</dbReference>
<comment type="caution">
    <text evidence="2">The sequence shown here is derived from an EMBL/GenBank/DDBJ whole genome shotgun (WGS) entry which is preliminary data.</text>
</comment>
<reference evidence="2 3" key="1">
    <citation type="submission" date="2018-08" db="EMBL/GenBank/DDBJ databases">
        <title>A genome reference for cultivated species of the human gut microbiota.</title>
        <authorList>
            <person name="Zou Y."/>
            <person name="Xue W."/>
            <person name="Luo G."/>
        </authorList>
    </citation>
    <scope>NUCLEOTIDE SEQUENCE [LARGE SCALE GENOMIC DNA]</scope>
    <source>
        <strain evidence="2 3">AF14-7</strain>
    </source>
</reference>
<dbReference type="EMBL" id="QRYV01000041">
    <property type="protein sequence ID" value="RGV11694.1"/>
    <property type="molecule type" value="Genomic_DNA"/>
</dbReference>
<feature type="transmembrane region" description="Helical" evidence="1">
    <location>
        <begin position="6"/>
        <end position="32"/>
    </location>
</feature>
<accession>A0A412VR78</accession>
<dbReference type="Proteomes" id="UP000283369">
    <property type="component" value="Unassembled WGS sequence"/>
</dbReference>
<organism evidence="2 3">
    <name type="scientific">Bacteroides xylanisolvens</name>
    <dbReference type="NCBI Taxonomy" id="371601"/>
    <lineage>
        <taxon>Bacteria</taxon>
        <taxon>Pseudomonadati</taxon>
        <taxon>Bacteroidota</taxon>
        <taxon>Bacteroidia</taxon>
        <taxon>Bacteroidales</taxon>
        <taxon>Bacteroidaceae</taxon>
        <taxon>Bacteroides</taxon>
    </lineage>
</organism>
<keyword evidence="1" id="KW-0812">Transmembrane</keyword>
<proteinExistence type="predicted"/>
<keyword evidence="1" id="KW-1133">Transmembrane helix</keyword>
<evidence type="ECO:0000313" key="2">
    <source>
        <dbReference type="EMBL" id="RGV11694.1"/>
    </source>
</evidence>